<proteinExistence type="predicted"/>
<dbReference type="PANTHER" id="PTHR18898">
    <property type="entry name" value="NUCLEOPROTEIN TPR-RELATED"/>
    <property type="match status" value="1"/>
</dbReference>
<evidence type="ECO:0000313" key="9">
    <source>
        <dbReference type="Proteomes" id="UP000504637"/>
    </source>
</evidence>
<evidence type="ECO:0000256" key="1">
    <source>
        <dbReference type="ARBA" id="ARBA00004123"/>
    </source>
</evidence>
<feature type="compositionally biased region" description="Polar residues" evidence="5">
    <location>
        <begin position="1446"/>
        <end position="1455"/>
    </location>
</feature>
<feature type="coiled-coil region" evidence="4">
    <location>
        <begin position="614"/>
        <end position="648"/>
    </location>
</feature>
<keyword evidence="3" id="KW-0539">Nucleus</keyword>
<feature type="region of interest" description="Disordered" evidence="5">
    <location>
        <begin position="1638"/>
        <end position="1657"/>
    </location>
</feature>
<dbReference type="RefSeq" id="XP_033459408.1">
    <property type="nucleotide sequence ID" value="XM_033605041.1"/>
</dbReference>
<evidence type="ECO:0008006" key="11">
    <source>
        <dbReference type="Google" id="ProtNLM"/>
    </source>
</evidence>
<dbReference type="OrthoDB" id="343070at2759"/>
<feature type="coiled-coil region" evidence="4">
    <location>
        <begin position="729"/>
        <end position="784"/>
    </location>
</feature>
<feature type="domain" description="Nucleoprotein TPR/MPL1" evidence="7">
    <location>
        <begin position="191"/>
        <end position="269"/>
    </location>
</feature>
<feature type="region of interest" description="Disordered" evidence="5">
    <location>
        <begin position="368"/>
        <end position="402"/>
    </location>
</feature>
<feature type="domain" description="NUA/TPR/MLP1-2-like" evidence="8">
    <location>
        <begin position="496"/>
        <end position="607"/>
    </location>
</feature>
<feature type="domain" description="Nucleoprotein TPR/MLP1-2" evidence="6">
    <location>
        <begin position="1088"/>
        <end position="1215"/>
    </location>
</feature>
<comment type="subcellular location">
    <subcellularLocation>
        <location evidence="1">Nucleus</location>
    </subcellularLocation>
</comment>
<evidence type="ECO:0000259" key="6">
    <source>
        <dbReference type="Pfam" id="PF07926"/>
    </source>
</evidence>
<dbReference type="Pfam" id="PF07926">
    <property type="entry name" value="TPR_MLP1_2"/>
    <property type="match status" value="1"/>
</dbReference>
<feature type="region of interest" description="Disordered" evidence="5">
    <location>
        <begin position="1291"/>
        <end position="1312"/>
    </location>
</feature>
<feature type="coiled-coil region" evidence="4">
    <location>
        <begin position="1178"/>
        <end position="1212"/>
    </location>
</feature>
<protein>
    <recommendedName>
        <fullName evidence="11">Nucleoprotein TPR/MLP1 domain-containing protein</fullName>
    </recommendedName>
</protein>
<feature type="region of interest" description="Disordered" evidence="5">
    <location>
        <begin position="1586"/>
        <end position="1609"/>
    </location>
</feature>
<feature type="coiled-coil region" evidence="4">
    <location>
        <begin position="991"/>
        <end position="1135"/>
    </location>
</feature>
<feature type="region of interest" description="Disordered" evidence="5">
    <location>
        <begin position="1443"/>
        <end position="1474"/>
    </location>
</feature>
<evidence type="ECO:0000256" key="3">
    <source>
        <dbReference type="ARBA" id="ARBA00023242"/>
    </source>
</evidence>
<dbReference type="GO" id="GO:0005643">
    <property type="term" value="C:nuclear pore"/>
    <property type="evidence" value="ECO:0007669"/>
    <property type="project" value="TreeGrafter"/>
</dbReference>
<dbReference type="Pfam" id="PF25785">
    <property type="entry name" value="TPR"/>
    <property type="match status" value="1"/>
</dbReference>
<feature type="coiled-coil region" evidence="4">
    <location>
        <begin position="164"/>
        <end position="286"/>
    </location>
</feature>
<dbReference type="InterPro" id="IPR057974">
    <property type="entry name" value="NUA/TPR/MLP1-2-like_dom"/>
</dbReference>
<feature type="compositionally biased region" description="Gly residues" evidence="5">
    <location>
        <begin position="2035"/>
        <end position="2064"/>
    </location>
</feature>
<dbReference type="InterPro" id="IPR012929">
    <property type="entry name" value="Nucleoprot-TPR/MLP1-2_dom"/>
</dbReference>
<organism evidence="10">
    <name type="scientific">Dissoconium aciculare CBS 342.82</name>
    <dbReference type="NCBI Taxonomy" id="1314786"/>
    <lineage>
        <taxon>Eukaryota</taxon>
        <taxon>Fungi</taxon>
        <taxon>Dikarya</taxon>
        <taxon>Ascomycota</taxon>
        <taxon>Pezizomycotina</taxon>
        <taxon>Dothideomycetes</taxon>
        <taxon>Dothideomycetidae</taxon>
        <taxon>Mycosphaerellales</taxon>
        <taxon>Dissoconiaceae</taxon>
        <taxon>Dissoconium</taxon>
    </lineage>
</organism>
<reference evidence="10" key="2">
    <citation type="submission" date="2020-04" db="EMBL/GenBank/DDBJ databases">
        <authorList>
            <consortium name="NCBI Genome Project"/>
        </authorList>
    </citation>
    <scope>NUCLEOTIDE SEQUENCE</scope>
    <source>
        <strain evidence="10">CBS 342.82</strain>
    </source>
</reference>
<keyword evidence="2 4" id="KW-0175">Coiled coil</keyword>
<feature type="compositionally biased region" description="Low complexity" evidence="5">
    <location>
        <begin position="1917"/>
        <end position="1932"/>
    </location>
</feature>
<dbReference type="GO" id="GO:0006406">
    <property type="term" value="P:mRNA export from nucleus"/>
    <property type="evidence" value="ECO:0007669"/>
    <property type="project" value="TreeGrafter"/>
</dbReference>
<feature type="compositionally biased region" description="Basic and acidic residues" evidence="5">
    <location>
        <begin position="1456"/>
        <end position="1472"/>
    </location>
</feature>
<dbReference type="Proteomes" id="UP000504637">
    <property type="component" value="Unplaced"/>
</dbReference>
<accession>A0A6J3M679</accession>
<feature type="compositionally biased region" description="Basic and acidic residues" evidence="5">
    <location>
        <begin position="1292"/>
        <end position="1309"/>
    </location>
</feature>
<sequence length="2093" mass="233327">MRTRAKAVGDGVFDIAYLANTFGITEQDVQSLLEAPTIELVRSLFEALTEKGQEFEHLKTEKLKVDVELENTVRTAEAKVKAHKSAASKNAKEIEEVRNQLNESEAAREALAAELANLQSSATGSSAETSALRQRIETLEASNRDALALVESKSIEKDQIATELAEQHGKLLALRREIGDLQDQTQALENAASSQKFREQSLHQEIEQLKRNLEWHTTELQTRNVEHGKFRKERNARVATLQRELEDTVLNVETMKRTESQLRQRLEELQSKTDDAFTRIANLEEEEIRKQQDFKTELDSSRRLAELQAQSATTHKERLHEIQQQADQMKEDAAEEIGRLQAEVETERSDKEEAEHKVAELEMAVERLEQQGGRNTRPGTPLRNGHGDPQTPRRIGSGNDSPIAVPTSLRKSAGGLTFSQLYTKFSETQEELENERRRTDKLSVAMDELINEMESRKPEIEELRSEQERLESQVLDFSRLLDEATELRDASVRNADIWQGEAAAAAREGEILRQQLRDLSAQVKILLVELSSRDQGLGEMSADERFELERAARGEVDEESLEAMTNTGRLISERLVLFRDASELVERNEQLLRLTREMGDKMEGEEAREKARQSAADAAEVDELRRQVERYRDEIQSTALQIDSYMKERDLFRRMLQHRGQLPPDADVQAMFGQSVVPATPIRGALEPPATPRSKEVDEMNKLLKEQQIFFDQFRNESTSDRRVLKDQLDALGREKSAVQADLARAQSQLSIASSRFETLQSNYTSLQNENQQHQKRSQQMAENSMEQDRRVAQFAEDLVEAKSNEAALRHETANAKAERDIFKRSEARLNEDIERLREDRARLNKLVTDLQNLQNEKELTESEARRRLQNRVDALEAELADNQKKLQFEIDEHKKATLRREYEDNHNRTRIDDLVQSLSNVREELIAAKTARDQLQVRVEELKIDLHTAEEKVNVLQPRPTPRVEVQQVAQQENGDGSELPVEQRLALEISELKRDLEYAKTDLENTKQQVQVYRSISQASEEELASFSATADQYKEETEAIVAQKDARIKELEQRIEDLTSELTTTNSELSELRTNAESITSLLAEQKAIFESDLTRLRDDADRHAEEKKMFQEDLKAQAAIAQQAQQSYEDELVKHADAARSLQLVRKDFNDARTSISSAMAEAEAAKISLERGEESWKDQRERFEADIEELKLRRHDVDEQNKLLHKQMEAFSNELASLRQGRSAASASSESNAGENVPADATGNYQEVIKYLRREKEIVDVQHELSVQECKRLQQQLDYAEGQLQETKQKLSDERRQAAEKASEEGSTTRLMQTINELNLYRESSITLRNEAKLAREKLEEKSKDAERLLSEIEPLQGRVNVLEADIESKEGELKLLQADRDHWRERTQNIISKYDRVDPAELEEMKTQLATAKTEKESLEAAQNTLNEEISALKNRLENEQSAATQSFSERLDKFKGQAKEQDRKRQAQIRDLTAEKDSLTAELERSKSDLIAVNSELEQGKIQLGEALTRAENAEASKDAEDGQIEEGEVNAEPNAQPALPASAGTVTSADHEERVATLTAEAEGLRQRVADLESQIQELQQQLQAAPTSGSDNRASLSGDDLDTLNQLKEDLARAQKEVEVLRTNNVASAPASGATGEVAGSTQPASVEAPSQEVAAAVLKLKQEMEAQHALALQQMETQVQARIEKLKENLKKQLRDERQARANEHSVEIKKIQDEHEVAMHDLKEAHRIEIERLLKEGSVAVAKAEGSEQATTEAAPSAEDAKIPVLTDAQVKDLIKTNASVKAIFAANLRAHVAKQTEPLNTLIATKDQEIAQLKVQLDKLPNEPSATSADTVSRAELEKQLDVVREERDAAVRQATENAEKKAKVQVSQRDMAQAKLAVVKKAATETPDKPVKEVWEIADKARPAAKPSTGSAPSTASPAAPKPIPQAQNANTPSTNPPAGSFGRPSGPGGVPGTPPNPQAVEFKPTAAAPATIVPASGLPTARTGIPQPGRGGAQASGLPRSIPARPPSATGMHIQGAAQAGRGGLAASGLPRGGAAGRGVARGGRGGGNAGQKRQHDGGDRNDDGKRQRSVGGAEGGGA</sequence>
<evidence type="ECO:0000256" key="5">
    <source>
        <dbReference type="SAM" id="MobiDB-lite"/>
    </source>
</evidence>
<feature type="coiled-coil region" evidence="4">
    <location>
        <begin position="820"/>
        <end position="893"/>
    </location>
</feature>
<evidence type="ECO:0000313" key="10">
    <source>
        <dbReference type="RefSeq" id="XP_033459408.1"/>
    </source>
</evidence>
<feature type="region of interest" description="Disordered" evidence="5">
    <location>
        <begin position="1515"/>
        <end position="1562"/>
    </location>
</feature>
<dbReference type="InterPro" id="IPR057577">
    <property type="entry name" value="Nucleoprot-TPR/MLP1_dom"/>
</dbReference>
<feature type="compositionally biased region" description="Basic and acidic residues" evidence="5">
    <location>
        <begin position="2068"/>
        <end position="2081"/>
    </location>
</feature>
<dbReference type="Gene3D" id="1.10.287.1490">
    <property type="match status" value="1"/>
</dbReference>
<evidence type="ECO:0000256" key="2">
    <source>
        <dbReference type="ARBA" id="ARBA00023054"/>
    </source>
</evidence>
<dbReference type="PANTHER" id="PTHR18898:SF2">
    <property type="entry name" value="NUCLEOPROTEIN TPR"/>
    <property type="match status" value="1"/>
</dbReference>
<feature type="region of interest" description="Disordered" evidence="5">
    <location>
        <begin position="308"/>
        <end position="327"/>
    </location>
</feature>
<feature type="coiled-coil region" evidence="4">
    <location>
        <begin position="919"/>
        <end position="953"/>
    </location>
</feature>
<reference evidence="10" key="3">
    <citation type="submission" date="2025-08" db="UniProtKB">
        <authorList>
            <consortium name="RefSeq"/>
        </authorList>
    </citation>
    <scope>IDENTIFICATION</scope>
    <source>
        <strain evidence="10">CBS 342.82</strain>
    </source>
</reference>
<dbReference type="GeneID" id="54362841"/>
<reference evidence="10" key="1">
    <citation type="submission" date="2020-01" db="EMBL/GenBank/DDBJ databases">
        <authorList>
            <consortium name="DOE Joint Genome Institute"/>
            <person name="Haridas S."/>
            <person name="Albert R."/>
            <person name="Binder M."/>
            <person name="Bloem J."/>
            <person name="Labutti K."/>
            <person name="Salamov A."/>
            <person name="Andreopoulos B."/>
            <person name="Baker S.E."/>
            <person name="Barry K."/>
            <person name="Bills G."/>
            <person name="Bluhm B.H."/>
            <person name="Cannon C."/>
            <person name="Castanera R."/>
            <person name="Culley D.E."/>
            <person name="Daum C."/>
            <person name="Ezra D."/>
            <person name="Gonzalez J.B."/>
            <person name="Henrissat B."/>
            <person name="Kuo A."/>
            <person name="Liang C."/>
            <person name="Lipzen A."/>
            <person name="Lutzoni F."/>
            <person name="Magnuson J."/>
            <person name="Mondo S."/>
            <person name="Nolan M."/>
            <person name="Ohm R."/>
            <person name="Pangilinan J."/>
            <person name="Park H.-J."/>
            <person name="Ramirez L."/>
            <person name="Alfaro M."/>
            <person name="Sun H."/>
            <person name="Tritt A."/>
            <person name="Yoshinaga Y."/>
            <person name="Zwiers L.-H."/>
            <person name="Turgeon B.G."/>
            <person name="Goodwin S.B."/>
            <person name="Spatafora J.W."/>
            <person name="Crous P.W."/>
            <person name="Grigoriev I.V."/>
        </authorList>
    </citation>
    <scope>NUCLEOTIDE SEQUENCE</scope>
    <source>
        <strain evidence="10">CBS 342.82</strain>
    </source>
</reference>
<feature type="region of interest" description="Disordered" evidence="5">
    <location>
        <begin position="1914"/>
        <end position="2093"/>
    </location>
</feature>
<dbReference type="GO" id="GO:0006606">
    <property type="term" value="P:protein import into nucleus"/>
    <property type="evidence" value="ECO:0007669"/>
    <property type="project" value="InterPro"/>
</dbReference>
<name>A0A6J3M679_9PEZI</name>
<keyword evidence="9" id="KW-1185">Reference proteome</keyword>
<feature type="coiled-coil region" evidence="4">
    <location>
        <begin position="432"/>
        <end position="522"/>
    </location>
</feature>
<feature type="coiled-coil region" evidence="4">
    <location>
        <begin position="84"/>
        <end position="121"/>
    </location>
</feature>
<evidence type="ECO:0000259" key="7">
    <source>
        <dbReference type="Pfam" id="PF25481"/>
    </source>
</evidence>
<evidence type="ECO:0000256" key="4">
    <source>
        <dbReference type="SAM" id="Coils"/>
    </source>
</evidence>
<feature type="compositionally biased region" description="Polar residues" evidence="5">
    <location>
        <begin position="1593"/>
        <end position="1604"/>
    </location>
</feature>
<evidence type="ECO:0000259" key="8">
    <source>
        <dbReference type="Pfam" id="PF25785"/>
    </source>
</evidence>
<feature type="coiled-coil region" evidence="4">
    <location>
        <begin position="1679"/>
        <end position="1725"/>
    </location>
</feature>
<feature type="compositionally biased region" description="Basic and acidic residues" evidence="5">
    <location>
        <begin position="1519"/>
        <end position="1528"/>
    </location>
</feature>
<gene>
    <name evidence="10" type="ORF">K489DRAFT_381114</name>
</gene>
<dbReference type="GO" id="GO:0017056">
    <property type="term" value="F:structural constituent of nuclear pore"/>
    <property type="evidence" value="ECO:0007669"/>
    <property type="project" value="TreeGrafter"/>
</dbReference>
<dbReference type="Pfam" id="PF25481">
    <property type="entry name" value="Nucleoprot-TPR"/>
    <property type="match status" value="1"/>
</dbReference>